<dbReference type="InterPro" id="IPR053175">
    <property type="entry name" value="DHMBA_Reg_Transcription_Factor"/>
</dbReference>
<evidence type="ECO:0000313" key="5">
    <source>
        <dbReference type="Proteomes" id="UP000622797"/>
    </source>
</evidence>
<dbReference type="InterPro" id="IPR001138">
    <property type="entry name" value="Zn2Cys6_DnaBD"/>
</dbReference>
<feature type="compositionally biased region" description="Polar residues" evidence="2">
    <location>
        <begin position="109"/>
        <end position="125"/>
    </location>
</feature>
<evidence type="ECO:0000256" key="1">
    <source>
        <dbReference type="ARBA" id="ARBA00023242"/>
    </source>
</evidence>
<dbReference type="PANTHER" id="PTHR38791:SF5">
    <property type="entry name" value="TRANSCRIPTION FACTOR DBAG-RELATED"/>
    <property type="match status" value="1"/>
</dbReference>
<dbReference type="PROSITE" id="PS00463">
    <property type="entry name" value="ZN2_CY6_FUNGAL_1"/>
    <property type="match status" value="1"/>
</dbReference>
<keyword evidence="1" id="KW-0539">Nucleus</keyword>
<organism evidence="4 5">
    <name type="scientific">Fusarium sarcochroum</name>
    <dbReference type="NCBI Taxonomy" id="1208366"/>
    <lineage>
        <taxon>Eukaryota</taxon>
        <taxon>Fungi</taxon>
        <taxon>Dikarya</taxon>
        <taxon>Ascomycota</taxon>
        <taxon>Pezizomycotina</taxon>
        <taxon>Sordariomycetes</taxon>
        <taxon>Hypocreomycetidae</taxon>
        <taxon>Hypocreales</taxon>
        <taxon>Nectriaceae</taxon>
        <taxon>Fusarium</taxon>
        <taxon>Fusarium lateritium species complex</taxon>
    </lineage>
</organism>
<sequence length="616" mass="68292">MVYCGKASQGCQNCRVRRIKCDKLTPECSQCMRVNKKCPGYRDQLSLMFRDESSKVVQKAHASWGVGDSTSEGLLLQSSSSSIASSLSSNASTFMSSVSASSSLSSASGNTYSTPSSAVSSNKSFNPGWPTSPASNSSHQSSPPTPPSPASFYHTPSATTVAQPIFIQPPRLPTPVDPSLEEQGVQFYVNRYLIGHPDEPRTAIDLPHTEWLWDPAVQDVMTAVGLASLANLRGDSNMMTTARQRYGMALRQTGRLIQSSSMPDFEVTMRSVIMLAMFEAAISAFPFYCVAFDIQYTDIYPQLVKGANHGIAHVHAHVMGGVALLRRWCPMPEVAFLGIRAIVQMSYSLFIPAHMSATPLPDPLYEWVAFARNLLEPSDYPATDLGPMIGQFIQVSTYIKTHVLTDGRPLTSSTLKQLLDIDTSFVDWERRLGPTWRYRTEKADHLPSSAVFESVYHVYYDMFIARMWGHYRWSRTLLNQTIVEFIKKYPKSSAPLISLSENEHRYEIIRNLARDTLVSTPTHWRHPLLTEKSVLSVEKIGGAGSGSAGLPVVLFHLQVASCAPGVPIAYWDWALGVMECIWSDMGILHAKSMMEAMRSHRDSLAEVKVKVESDVR</sequence>
<evidence type="ECO:0000256" key="2">
    <source>
        <dbReference type="SAM" id="MobiDB-lite"/>
    </source>
</evidence>
<dbReference type="GO" id="GO:0000981">
    <property type="term" value="F:DNA-binding transcription factor activity, RNA polymerase II-specific"/>
    <property type="evidence" value="ECO:0007669"/>
    <property type="project" value="InterPro"/>
</dbReference>
<dbReference type="SUPFAM" id="SSF57701">
    <property type="entry name" value="Zn2/Cys6 DNA-binding domain"/>
    <property type="match status" value="1"/>
</dbReference>
<reference evidence="4" key="2">
    <citation type="submission" date="2020-05" db="EMBL/GenBank/DDBJ databases">
        <authorList>
            <person name="Kim H.-S."/>
            <person name="Proctor R.H."/>
            <person name="Brown D.W."/>
        </authorList>
    </citation>
    <scope>NUCLEOTIDE SEQUENCE</scope>
    <source>
        <strain evidence="4">NRRL 20472</strain>
    </source>
</reference>
<dbReference type="EMBL" id="JABEXW010000292">
    <property type="protein sequence ID" value="KAF4966427.1"/>
    <property type="molecule type" value="Genomic_DNA"/>
</dbReference>
<feature type="region of interest" description="Disordered" evidence="2">
    <location>
        <begin position="104"/>
        <end position="155"/>
    </location>
</feature>
<dbReference type="InterPro" id="IPR036864">
    <property type="entry name" value="Zn2-C6_fun-type_DNA-bd_sf"/>
</dbReference>
<dbReference type="AlphaFoldDB" id="A0A8H4TYL2"/>
<evidence type="ECO:0000313" key="4">
    <source>
        <dbReference type="EMBL" id="KAF4966427.1"/>
    </source>
</evidence>
<dbReference type="OrthoDB" id="5280547at2759"/>
<dbReference type="Pfam" id="PF00172">
    <property type="entry name" value="Zn_clus"/>
    <property type="match status" value="1"/>
</dbReference>
<dbReference type="Proteomes" id="UP000622797">
    <property type="component" value="Unassembled WGS sequence"/>
</dbReference>
<dbReference type="SMART" id="SM00066">
    <property type="entry name" value="GAL4"/>
    <property type="match status" value="1"/>
</dbReference>
<dbReference type="PROSITE" id="PS50048">
    <property type="entry name" value="ZN2_CY6_FUNGAL_2"/>
    <property type="match status" value="1"/>
</dbReference>
<keyword evidence="5" id="KW-1185">Reference proteome</keyword>
<accession>A0A8H4TYL2</accession>
<dbReference type="CDD" id="cd00067">
    <property type="entry name" value="GAL4"/>
    <property type="match status" value="1"/>
</dbReference>
<comment type="caution">
    <text evidence="4">The sequence shown here is derived from an EMBL/GenBank/DDBJ whole genome shotgun (WGS) entry which is preliminary data.</text>
</comment>
<reference evidence="4" key="1">
    <citation type="journal article" date="2020" name="BMC Genomics">
        <title>Correction to: Identification and distribution of gene clusters required for synthesis of sphingolipid metabolism inhibitors in diverse species of the filamentous fungus Fusarium.</title>
        <authorList>
            <person name="Kim H.S."/>
            <person name="Lohmar J.M."/>
            <person name="Busman M."/>
            <person name="Brown D.W."/>
            <person name="Naumann T.A."/>
            <person name="Divon H.H."/>
            <person name="Lysoe E."/>
            <person name="Uhlig S."/>
            <person name="Proctor R.H."/>
        </authorList>
    </citation>
    <scope>NUCLEOTIDE SEQUENCE</scope>
    <source>
        <strain evidence="4">NRRL 20472</strain>
    </source>
</reference>
<dbReference type="GO" id="GO:0008270">
    <property type="term" value="F:zinc ion binding"/>
    <property type="evidence" value="ECO:0007669"/>
    <property type="project" value="InterPro"/>
</dbReference>
<feature type="domain" description="Zn(2)-C6 fungal-type" evidence="3">
    <location>
        <begin position="10"/>
        <end position="38"/>
    </location>
</feature>
<evidence type="ECO:0000259" key="3">
    <source>
        <dbReference type="PROSITE" id="PS50048"/>
    </source>
</evidence>
<name>A0A8H4TYL2_9HYPO</name>
<feature type="compositionally biased region" description="Low complexity" evidence="2">
    <location>
        <begin position="131"/>
        <end position="142"/>
    </location>
</feature>
<protein>
    <recommendedName>
        <fullName evidence="3">Zn(2)-C6 fungal-type domain-containing protein</fullName>
    </recommendedName>
</protein>
<dbReference type="PANTHER" id="PTHR38791">
    <property type="entry name" value="ZN(II)2CYS6 TRANSCRIPTION FACTOR (EUROFUNG)-RELATED-RELATED"/>
    <property type="match status" value="1"/>
</dbReference>
<dbReference type="Gene3D" id="4.10.240.10">
    <property type="entry name" value="Zn(2)-C6 fungal-type DNA-binding domain"/>
    <property type="match status" value="1"/>
</dbReference>
<proteinExistence type="predicted"/>
<gene>
    <name evidence="4" type="ORF">FSARC_5871</name>
</gene>